<feature type="transmembrane region" description="Helical" evidence="1">
    <location>
        <begin position="12"/>
        <end position="34"/>
    </location>
</feature>
<evidence type="ECO:0000313" key="3">
    <source>
        <dbReference type="Proteomes" id="UP000321583"/>
    </source>
</evidence>
<protein>
    <submittedName>
        <fullName evidence="2">Uncharacterized protein DUF998</fullName>
    </submittedName>
</protein>
<dbReference type="EMBL" id="VLJS01000047">
    <property type="protein sequence ID" value="TWH15069.1"/>
    <property type="molecule type" value="Genomic_DNA"/>
</dbReference>
<feature type="transmembrane region" description="Helical" evidence="1">
    <location>
        <begin position="179"/>
        <end position="200"/>
    </location>
</feature>
<keyword evidence="1" id="KW-1133">Transmembrane helix</keyword>
<evidence type="ECO:0000256" key="1">
    <source>
        <dbReference type="SAM" id="Phobius"/>
    </source>
</evidence>
<dbReference type="AlphaFoldDB" id="A0A562DZC2"/>
<dbReference type="RefSeq" id="WP_037034184.1">
    <property type="nucleotide sequence ID" value="NZ_VLJS01000047.1"/>
</dbReference>
<dbReference type="Pfam" id="PF06197">
    <property type="entry name" value="DUF998"/>
    <property type="match status" value="1"/>
</dbReference>
<evidence type="ECO:0000313" key="2">
    <source>
        <dbReference type="EMBL" id="TWH15069.1"/>
    </source>
</evidence>
<name>A0A562DZC2_9GAMM</name>
<keyword evidence="3" id="KW-1185">Reference proteome</keyword>
<dbReference type="Proteomes" id="UP000321583">
    <property type="component" value="Unassembled WGS sequence"/>
</dbReference>
<feature type="transmembrane region" description="Helical" evidence="1">
    <location>
        <begin position="54"/>
        <end position="72"/>
    </location>
</feature>
<feature type="transmembrane region" description="Helical" evidence="1">
    <location>
        <begin position="154"/>
        <end position="173"/>
    </location>
</feature>
<gene>
    <name evidence="2" type="ORF">L613_000200000250</name>
</gene>
<feature type="transmembrane region" description="Helical" evidence="1">
    <location>
        <begin position="123"/>
        <end position="142"/>
    </location>
</feature>
<feature type="transmembrane region" description="Helical" evidence="1">
    <location>
        <begin position="84"/>
        <end position="103"/>
    </location>
</feature>
<sequence length="205" mass="22190">MRVPAPDPRSVASTLVLGSLAHFLLAAVAVQALRPEYDPWLAPLSLYLSGAWSAWLRAGYYGLALGIVLLALELRRTLEPRARYALVPVLLCGGALALAATAAWPGPAPGYPVDDLEALVHRIAAMAAFLLVGSGMLLQSAALHRDPHWRGRALAALLLALLAFAGLWLHALWRELPRGASQKAVVALYLSWLWLCAWRLRTAPR</sequence>
<accession>A0A562DZC2</accession>
<reference evidence="2 3" key="1">
    <citation type="submission" date="2019-07" db="EMBL/GenBank/DDBJ databases">
        <title>Genome sequencing of lignin-degrading bacterial isolates.</title>
        <authorList>
            <person name="Gladden J."/>
        </authorList>
    </citation>
    <scope>NUCLEOTIDE SEQUENCE [LARGE SCALE GENOMIC DNA]</scope>
    <source>
        <strain evidence="2 3">J19</strain>
    </source>
</reference>
<organism evidence="2 3">
    <name type="scientific">Pseudoxanthomonas taiwanensis J19</name>
    <dbReference type="NCBI Taxonomy" id="935569"/>
    <lineage>
        <taxon>Bacteria</taxon>
        <taxon>Pseudomonadati</taxon>
        <taxon>Pseudomonadota</taxon>
        <taxon>Gammaproteobacteria</taxon>
        <taxon>Lysobacterales</taxon>
        <taxon>Lysobacteraceae</taxon>
        <taxon>Pseudoxanthomonas</taxon>
    </lineage>
</organism>
<keyword evidence="1" id="KW-0812">Transmembrane</keyword>
<keyword evidence="1" id="KW-0472">Membrane</keyword>
<comment type="caution">
    <text evidence="2">The sequence shown here is derived from an EMBL/GenBank/DDBJ whole genome shotgun (WGS) entry which is preliminary data.</text>
</comment>
<proteinExistence type="predicted"/>
<dbReference type="InterPro" id="IPR009339">
    <property type="entry name" value="DUF998"/>
</dbReference>